<name>A0AAD8G692_ACIOX</name>
<evidence type="ECO:0000256" key="5">
    <source>
        <dbReference type="ARBA" id="ARBA00022729"/>
    </source>
</evidence>
<comment type="subcellular location">
    <subcellularLocation>
        <location evidence="1">Secreted</location>
    </subcellularLocation>
</comment>
<proteinExistence type="inferred from homology"/>
<keyword evidence="4" id="KW-0372">Hormone</keyword>
<dbReference type="PANTHER" id="PTHR28590">
    <property type="entry name" value="SPEXIN"/>
    <property type="match status" value="1"/>
</dbReference>
<evidence type="ECO:0000313" key="7">
    <source>
        <dbReference type="Proteomes" id="UP001230051"/>
    </source>
</evidence>
<dbReference type="Proteomes" id="UP001230051">
    <property type="component" value="Unassembled WGS sequence"/>
</dbReference>
<dbReference type="InterPro" id="IPR028126">
    <property type="entry name" value="Spexin"/>
</dbReference>
<evidence type="ECO:0000256" key="2">
    <source>
        <dbReference type="ARBA" id="ARBA00006687"/>
    </source>
</evidence>
<reference evidence="6" key="1">
    <citation type="submission" date="2022-02" db="EMBL/GenBank/DDBJ databases">
        <title>Atlantic sturgeon de novo genome assembly.</title>
        <authorList>
            <person name="Stock M."/>
            <person name="Klopp C."/>
            <person name="Guiguen Y."/>
            <person name="Cabau C."/>
            <person name="Parinello H."/>
            <person name="Santidrian Yebra-Pimentel E."/>
            <person name="Kuhl H."/>
            <person name="Dirks R.P."/>
            <person name="Guessner J."/>
            <person name="Wuertz S."/>
            <person name="Du K."/>
            <person name="Schartl M."/>
        </authorList>
    </citation>
    <scope>NUCLEOTIDE SEQUENCE</scope>
    <source>
        <strain evidence="6">STURGEONOMICS-FGT-2020</strain>
        <tissue evidence="6">Whole blood</tissue>
    </source>
</reference>
<organism evidence="6 7">
    <name type="scientific">Acipenser oxyrinchus oxyrinchus</name>
    <dbReference type="NCBI Taxonomy" id="40147"/>
    <lineage>
        <taxon>Eukaryota</taxon>
        <taxon>Metazoa</taxon>
        <taxon>Chordata</taxon>
        <taxon>Craniata</taxon>
        <taxon>Vertebrata</taxon>
        <taxon>Euteleostomi</taxon>
        <taxon>Actinopterygii</taxon>
        <taxon>Chondrostei</taxon>
        <taxon>Acipenseriformes</taxon>
        <taxon>Acipenseridae</taxon>
        <taxon>Acipenser</taxon>
    </lineage>
</organism>
<comment type="similarity">
    <text evidence="2">Belongs to the spexin family.</text>
</comment>
<keyword evidence="5" id="KW-0732">Signal</keyword>
<keyword evidence="7" id="KW-1185">Reference proteome</keyword>
<evidence type="ECO:0000256" key="4">
    <source>
        <dbReference type="ARBA" id="ARBA00022702"/>
    </source>
</evidence>
<dbReference type="GO" id="GO:0005576">
    <property type="term" value="C:extracellular region"/>
    <property type="evidence" value="ECO:0007669"/>
    <property type="project" value="UniProtKB-SubCell"/>
</dbReference>
<protein>
    <submittedName>
        <fullName evidence="6">Spexin-like</fullName>
    </submittedName>
</protein>
<dbReference type="GO" id="GO:0005184">
    <property type="term" value="F:neuropeptide hormone activity"/>
    <property type="evidence" value="ECO:0007669"/>
    <property type="project" value="InterPro"/>
</dbReference>
<sequence length="132" mass="15296">MLQRREQRTHKTAMKRIGTIKACALALLLMAAFIPQSWSAPQSHFQRRNWTPQAMLYLKGAQGRRFLSEERKDGEFYERLHLATRSPNPNPRSLLDALAVLLAFISQAGEEAEENTEQIHLQETPTWKRGYF</sequence>
<evidence type="ECO:0000313" key="6">
    <source>
        <dbReference type="EMBL" id="KAK1166741.1"/>
    </source>
</evidence>
<comment type="caution">
    <text evidence="6">The sequence shown here is derived from an EMBL/GenBank/DDBJ whole genome shotgun (WGS) entry which is preliminary data.</text>
</comment>
<dbReference type="EMBL" id="JAGXEW010000010">
    <property type="protein sequence ID" value="KAK1166741.1"/>
    <property type="molecule type" value="Genomic_DNA"/>
</dbReference>
<gene>
    <name evidence="6" type="primary">spx</name>
    <name evidence="6" type="ORF">AOXY_G11329</name>
</gene>
<evidence type="ECO:0000256" key="1">
    <source>
        <dbReference type="ARBA" id="ARBA00004613"/>
    </source>
</evidence>
<dbReference type="Pfam" id="PF15171">
    <property type="entry name" value="Spexin"/>
    <property type="match status" value="1"/>
</dbReference>
<accession>A0AAD8G692</accession>
<dbReference type="AlphaFoldDB" id="A0AAD8G692"/>
<evidence type="ECO:0000256" key="3">
    <source>
        <dbReference type="ARBA" id="ARBA00022525"/>
    </source>
</evidence>
<keyword evidence="3" id="KW-0964">Secreted</keyword>
<dbReference type="PANTHER" id="PTHR28590:SF1">
    <property type="entry name" value="SPEXIN"/>
    <property type="match status" value="1"/>
</dbReference>